<gene>
    <name evidence="2" type="ORF">SAMN05216167_104479</name>
</gene>
<organism evidence="2 3">
    <name type="scientific">Spirosoma endophyticum</name>
    <dbReference type="NCBI Taxonomy" id="662367"/>
    <lineage>
        <taxon>Bacteria</taxon>
        <taxon>Pseudomonadati</taxon>
        <taxon>Bacteroidota</taxon>
        <taxon>Cytophagia</taxon>
        <taxon>Cytophagales</taxon>
        <taxon>Cytophagaceae</taxon>
        <taxon>Spirosoma</taxon>
    </lineage>
</organism>
<dbReference type="EMBL" id="FOLQ01000004">
    <property type="protein sequence ID" value="SFD35864.1"/>
    <property type="molecule type" value="Genomic_DNA"/>
</dbReference>
<dbReference type="Pfam" id="PF13585">
    <property type="entry name" value="CHU_C"/>
    <property type="match status" value="1"/>
</dbReference>
<feature type="chain" id="PRO_5011772921" evidence="1">
    <location>
        <begin position="27"/>
        <end position="660"/>
    </location>
</feature>
<evidence type="ECO:0000256" key="1">
    <source>
        <dbReference type="SAM" id="SignalP"/>
    </source>
</evidence>
<reference evidence="2 3" key="1">
    <citation type="submission" date="2016-10" db="EMBL/GenBank/DDBJ databases">
        <authorList>
            <person name="de Groot N.N."/>
        </authorList>
    </citation>
    <scope>NUCLEOTIDE SEQUENCE [LARGE SCALE GENOMIC DNA]</scope>
    <source>
        <strain evidence="2 3">DSM 26130</strain>
    </source>
</reference>
<feature type="signal peptide" evidence="1">
    <location>
        <begin position="1"/>
        <end position="26"/>
    </location>
</feature>
<keyword evidence="3" id="KW-1185">Reference proteome</keyword>
<dbReference type="AlphaFoldDB" id="A0A1I1RNH1"/>
<protein>
    <submittedName>
        <fullName evidence="2">Gliding motility-associated C-terminal domain-containing protein</fullName>
    </submittedName>
</protein>
<accession>A0A1I1RNH1</accession>
<dbReference type="Gene3D" id="2.60.40.10">
    <property type="entry name" value="Immunoglobulins"/>
    <property type="match status" value="1"/>
</dbReference>
<dbReference type="Proteomes" id="UP000198598">
    <property type="component" value="Unassembled WGS sequence"/>
</dbReference>
<dbReference type="InterPro" id="IPR026341">
    <property type="entry name" value="T9SS_type_B"/>
</dbReference>
<proteinExistence type="predicted"/>
<name>A0A1I1RNH1_9BACT</name>
<evidence type="ECO:0000313" key="3">
    <source>
        <dbReference type="Proteomes" id="UP000198598"/>
    </source>
</evidence>
<evidence type="ECO:0000313" key="2">
    <source>
        <dbReference type="EMBL" id="SFD35864.1"/>
    </source>
</evidence>
<dbReference type="STRING" id="662367.SAMN05216167_104479"/>
<keyword evidence="1" id="KW-0732">Signal</keyword>
<dbReference type="NCBIfam" id="TIGR04131">
    <property type="entry name" value="Bac_Flav_CTERM"/>
    <property type="match status" value="1"/>
</dbReference>
<dbReference type="InterPro" id="IPR013783">
    <property type="entry name" value="Ig-like_fold"/>
</dbReference>
<sequence length="660" mass="71243">MRIGAPIRRLLIAWLFVCLHALPSFAQTIDPNNNYCNNSNGALQGEFTLDNIRVCIDDQIRATAPLTLDEISYIPDYKGAGIPDNSLQLTGIFKYSTAGTYTILQKSTINGALAVKCRTVTVLPRDPVQFTTKACTGRQVTLQVNAATLGQYDTYVVSWGDGTNKELTRVELEANPQHAYAATSNNVRTITIEAVYGSLNNVTCSSRSSQQVALASDISQPVIQALTAVDNGTITLQYQVGAASPVQLYQKVNGSYVNTGQQFTGPATFTVKTDAKQVQCFKIISQDVCGSNSIPSDEVCSVVADAQATNKKNTVNWQAYAGPLAQSQFKNYQVIRNDAPLGAAIASQNTTTYSDTDVTCGTQYCYRLVATIGSSATATSTQTVITSAPACVTGISGTVPDNLGTVVVSVENNHPSIVTYLPTTGVPPNYTLVVSRADAGSAAFTPITTLASQTSYVDGSVDASTKSYCYQVTYQGGCGLELPPSQPACTILLTSSSIKSMDWTSASPFTPDAVTDYSVELIDSVSTREKSVGITTHYDRSPSEVVYRYRIIAKSGSYISYSNYQTFEREDRFTLPTAFTPNGDQVNDEFLPKGLYAERFLMHIYSRWGDVVYSTTDKTKGWDGMVNGLPASPGQYAYRIEVIDISNQTIVRTGAVLLIR</sequence>